<gene>
    <name evidence="8" type="ORF">LR48_Vigan203s000400</name>
</gene>
<organism evidence="8 9">
    <name type="scientific">Phaseolus angularis</name>
    <name type="common">Azuki bean</name>
    <name type="synonym">Vigna angularis</name>
    <dbReference type="NCBI Taxonomy" id="3914"/>
    <lineage>
        <taxon>Eukaryota</taxon>
        <taxon>Viridiplantae</taxon>
        <taxon>Streptophyta</taxon>
        <taxon>Embryophyta</taxon>
        <taxon>Tracheophyta</taxon>
        <taxon>Spermatophyta</taxon>
        <taxon>Magnoliopsida</taxon>
        <taxon>eudicotyledons</taxon>
        <taxon>Gunneridae</taxon>
        <taxon>Pentapetalae</taxon>
        <taxon>rosids</taxon>
        <taxon>fabids</taxon>
        <taxon>Fabales</taxon>
        <taxon>Fabaceae</taxon>
        <taxon>Papilionoideae</taxon>
        <taxon>50 kb inversion clade</taxon>
        <taxon>NPAAA clade</taxon>
        <taxon>indigoferoid/millettioid clade</taxon>
        <taxon>Phaseoleae</taxon>
        <taxon>Vigna</taxon>
    </lineage>
</organism>
<keyword evidence="4" id="KW-0560">Oxidoreductase</keyword>
<dbReference type="InterPro" id="IPR002401">
    <property type="entry name" value="Cyt_P450_E_grp-I"/>
</dbReference>
<dbReference type="GO" id="GO:0004497">
    <property type="term" value="F:monooxygenase activity"/>
    <property type="evidence" value="ECO:0007669"/>
    <property type="project" value="UniProtKB-KW"/>
</dbReference>
<keyword evidence="3" id="KW-0479">Metal-binding</keyword>
<dbReference type="SUPFAM" id="SSF48264">
    <property type="entry name" value="Cytochrome P450"/>
    <property type="match status" value="2"/>
</dbReference>
<keyword evidence="7" id="KW-1133">Transmembrane helix</keyword>
<keyword evidence="6" id="KW-0503">Monooxygenase</keyword>
<dbReference type="InterPro" id="IPR050651">
    <property type="entry name" value="Plant_Cytochrome_P450_Monoox"/>
</dbReference>
<reference evidence="9" key="1">
    <citation type="journal article" date="2015" name="Proc. Natl. Acad. Sci. U.S.A.">
        <title>Genome sequencing of adzuki bean (Vigna angularis) provides insight into high starch and low fat accumulation and domestication.</title>
        <authorList>
            <person name="Yang K."/>
            <person name="Tian Z."/>
            <person name="Chen C."/>
            <person name="Luo L."/>
            <person name="Zhao B."/>
            <person name="Wang Z."/>
            <person name="Yu L."/>
            <person name="Li Y."/>
            <person name="Sun Y."/>
            <person name="Li W."/>
            <person name="Chen Y."/>
            <person name="Li Y."/>
            <person name="Zhang Y."/>
            <person name="Ai D."/>
            <person name="Zhao J."/>
            <person name="Shang C."/>
            <person name="Ma Y."/>
            <person name="Wu B."/>
            <person name="Wang M."/>
            <person name="Gao L."/>
            <person name="Sun D."/>
            <person name="Zhang P."/>
            <person name="Guo F."/>
            <person name="Wang W."/>
            <person name="Li Y."/>
            <person name="Wang J."/>
            <person name="Varshney R.K."/>
            <person name="Wang J."/>
            <person name="Ling H.Q."/>
            <person name="Wan P."/>
        </authorList>
    </citation>
    <scope>NUCLEOTIDE SEQUENCE</scope>
    <source>
        <strain evidence="9">cv. Jingnong 6</strain>
    </source>
</reference>
<dbReference type="PANTHER" id="PTHR47947:SF18">
    <property type="entry name" value="CYTOCHROME P450 82A2"/>
    <property type="match status" value="1"/>
</dbReference>
<feature type="transmembrane region" description="Helical" evidence="7">
    <location>
        <begin position="6"/>
        <end position="24"/>
    </location>
</feature>
<dbReference type="PANTHER" id="PTHR47947">
    <property type="entry name" value="CYTOCHROME P450 82C3-RELATED"/>
    <property type="match status" value="1"/>
</dbReference>
<dbReference type="GO" id="GO:0020037">
    <property type="term" value="F:heme binding"/>
    <property type="evidence" value="ECO:0007669"/>
    <property type="project" value="InterPro"/>
</dbReference>
<keyword evidence="5" id="KW-0408">Iron</keyword>
<dbReference type="AlphaFoldDB" id="A0A0L9T5K4"/>
<dbReference type="Proteomes" id="UP000053144">
    <property type="component" value="Unassembled WGS sequence"/>
</dbReference>
<keyword evidence="7" id="KW-0812">Transmembrane</keyword>
<evidence type="ECO:0000256" key="4">
    <source>
        <dbReference type="ARBA" id="ARBA00023002"/>
    </source>
</evidence>
<evidence type="ECO:0000256" key="2">
    <source>
        <dbReference type="ARBA" id="ARBA00022617"/>
    </source>
</evidence>
<evidence type="ECO:0000256" key="6">
    <source>
        <dbReference type="ARBA" id="ARBA00023033"/>
    </source>
</evidence>
<dbReference type="OMA" id="NPWFIFP"/>
<dbReference type="GO" id="GO:0005506">
    <property type="term" value="F:iron ion binding"/>
    <property type="evidence" value="ECO:0007669"/>
    <property type="project" value="InterPro"/>
</dbReference>
<dbReference type="Pfam" id="PF00067">
    <property type="entry name" value="p450"/>
    <property type="match status" value="2"/>
</dbReference>
<dbReference type="InterPro" id="IPR001128">
    <property type="entry name" value="Cyt_P450"/>
</dbReference>
<dbReference type="EMBL" id="KQ258293">
    <property type="protein sequence ID" value="KOM25858.1"/>
    <property type="molecule type" value="Genomic_DNA"/>
</dbReference>
<protein>
    <recommendedName>
        <fullName evidence="10">Cytochrome P450</fullName>
    </recommendedName>
</protein>
<dbReference type="InterPro" id="IPR036396">
    <property type="entry name" value="Cyt_P450_sf"/>
</dbReference>
<dbReference type="Gramene" id="KOM25858">
    <property type="protein sequence ID" value="KOM25858"/>
    <property type="gene ID" value="LR48_Vigan203s000400"/>
</dbReference>
<comment type="similarity">
    <text evidence="1">Belongs to the cytochrome P450 family.</text>
</comment>
<evidence type="ECO:0000256" key="7">
    <source>
        <dbReference type="SAM" id="Phobius"/>
    </source>
</evidence>
<dbReference type="PRINTS" id="PR00385">
    <property type="entry name" value="P450"/>
</dbReference>
<keyword evidence="7" id="KW-0472">Membrane</keyword>
<dbReference type="Gene3D" id="1.10.630.10">
    <property type="entry name" value="Cytochrome P450"/>
    <property type="match status" value="2"/>
</dbReference>
<dbReference type="PRINTS" id="PR00463">
    <property type="entry name" value="EP450I"/>
</dbReference>
<proteinExistence type="inferred from homology"/>
<dbReference type="FunFam" id="1.10.630.10:FF:000026">
    <property type="entry name" value="Cytochrome P450 82C4"/>
    <property type="match status" value="1"/>
</dbReference>
<name>A0A0L9T5K4_PHAAN</name>
<evidence type="ECO:0000313" key="8">
    <source>
        <dbReference type="EMBL" id="KOM25858.1"/>
    </source>
</evidence>
<dbReference type="GO" id="GO:0016705">
    <property type="term" value="F:oxidoreductase activity, acting on paired donors, with incorporation or reduction of molecular oxygen"/>
    <property type="evidence" value="ECO:0007669"/>
    <property type="project" value="InterPro"/>
</dbReference>
<evidence type="ECO:0000256" key="1">
    <source>
        <dbReference type="ARBA" id="ARBA00010617"/>
    </source>
</evidence>
<evidence type="ECO:0000256" key="5">
    <source>
        <dbReference type="ARBA" id="ARBA00023004"/>
    </source>
</evidence>
<sequence>MDLNVSAIGLVCLTIFCFFFCRFFKFSKGKEAPTVAGAWPILGHLPLLNDSKAPHRTLGALADKYGPIFTVQLGSKKTLVISNWEMAKECFTTNDTVVSSRPKLAAAEHMTYNKAMFSVAPCGPYWRTTRKIATSEILSPHRVKQLRHVFESEVQGSIKELFNFWCSNKNECGYALVELKQWFSHLIFNVVLQMVLGKRYFSLGTVDDEKAGRCVKAVKEFMRLFGVFTVGDAVPWLRWFDFGGHEKAMKETAKEMDSLVSEWLEEHRQNKALGGKVDGFQDFMDVMISMLDGQTNNGVDADTMIKSTVLEQLTQSVLLLPGGFCTKLGIFAYNITKMGKFNQIYENGEVVGAQTISNEEVVPPARLHTVHSNSVEVVYPKNDFKTLNPNVLEKVKEELHIVGKEKWLSENDITKLIYLQATVKETLRLYPPAPLSAPHEFTEDCTINGYNVTKGTRLITNLWKIHTDEYVWSDPLEFKPERFLTTHKDIDMKGHHFELLPFGGG</sequence>
<evidence type="ECO:0000313" key="9">
    <source>
        <dbReference type="Proteomes" id="UP000053144"/>
    </source>
</evidence>
<keyword evidence="2" id="KW-0349">Heme</keyword>
<evidence type="ECO:0008006" key="10">
    <source>
        <dbReference type="Google" id="ProtNLM"/>
    </source>
</evidence>
<dbReference type="STRING" id="3914.A0A0L9T5K4"/>
<evidence type="ECO:0000256" key="3">
    <source>
        <dbReference type="ARBA" id="ARBA00022723"/>
    </source>
</evidence>
<accession>A0A0L9T5K4</accession>